<dbReference type="Gene3D" id="2.150.10.10">
    <property type="entry name" value="Serralysin-like metalloprotease, C-terminal"/>
    <property type="match status" value="2"/>
</dbReference>
<keyword evidence="2" id="KW-0964">Secreted</keyword>
<gene>
    <name evidence="4" type="ORF">GGR23_002949</name>
</gene>
<name>A0A7W6J6R5_9HYPH</name>
<comment type="subcellular location">
    <subcellularLocation>
        <location evidence="1">Secreted</location>
    </subcellularLocation>
</comment>
<dbReference type="InterPro" id="IPR019960">
    <property type="entry name" value="T1SS_VCA0849"/>
</dbReference>
<dbReference type="PANTHER" id="PTHR38340:SF1">
    <property type="entry name" value="S-LAYER PROTEIN"/>
    <property type="match status" value="1"/>
</dbReference>
<dbReference type="NCBIfam" id="TIGR03661">
    <property type="entry name" value="T1SS_VCA0849"/>
    <property type="match status" value="1"/>
</dbReference>
<sequence>MDMPGIGEEDDRLAFGPAAQDADEDFGTGAGLYGEDDLPGGADFTEIAEPPAGDGASTRRSPMDGMDGLAPDDAGLAPDDASTDAVTALFATLDHAGPDTPDNWLAALLAALYGTGDDGPSAGNPADAAGGETDGTGADGAGAEADLSSAVADLSGADKDLAGTGDLAGVEGDLWGAEEDLPGAQGDLSGTGDFRGAGDLPDTGDQPDTGCFRSAGDLWGTLGDLSDTGDLPGAQEDPSDTGPYNSGVQEGLREPEGHISGTGVDYPASIETGADGLPLSEFLSGLLSPEALFALAAAGLDLPLFRAGLPLTDGRAAGYEIPEDALPPALSDGPGDGDATALSAGTDETEGSPEDDVLIGFGGNETLAGGDGDDVIEGRGGADLLRGDAGNDALSGGDGDDVLSGDAGDDRLAGGAGTDWLDGGEGRDTLAGGAGADRFVFTGFKQDAGDNRILDYSFADGDVIDLTALLPGLATAADLATWLRLDTGDGHRTLSLLTAPDTPFTPLATLDGTAPEPLRVLFLDLSGSIGMGVV</sequence>
<feature type="region of interest" description="Disordered" evidence="3">
    <location>
        <begin position="323"/>
        <end position="382"/>
    </location>
</feature>
<dbReference type="InterPro" id="IPR001343">
    <property type="entry name" value="Hemolysn_Ca-bd"/>
</dbReference>
<evidence type="ECO:0000256" key="3">
    <source>
        <dbReference type="SAM" id="MobiDB-lite"/>
    </source>
</evidence>
<feature type="compositionally biased region" description="Low complexity" evidence="3">
    <location>
        <begin position="63"/>
        <end position="80"/>
    </location>
</feature>
<reference evidence="4 5" key="1">
    <citation type="submission" date="2020-08" db="EMBL/GenBank/DDBJ databases">
        <title>Genomic Encyclopedia of Type Strains, Phase IV (KMG-IV): sequencing the most valuable type-strain genomes for metagenomic binning, comparative biology and taxonomic classification.</title>
        <authorList>
            <person name="Goeker M."/>
        </authorList>
    </citation>
    <scope>NUCLEOTIDE SEQUENCE [LARGE SCALE GENOMIC DNA]</scope>
    <source>
        <strain evidence="4 5">DSM 29853</strain>
    </source>
</reference>
<dbReference type="InterPro" id="IPR018511">
    <property type="entry name" value="Hemolysin-typ_Ca-bd_CS"/>
</dbReference>
<dbReference type="PANTHER" id="PTHR38340">
    <property type="entry name" value="S-LAYER PROTEIN"/>
    <property type="match status" value="1"/>
</dbReference>
<dbReference type="EMBL" id="JACIEZ010000005">
    <property type="protein sequence ID" value="MBB4065742.1"/>
    <property type="molecule type" value="Genomic_DNA"/>
</dbReference>
<dbReference type="SUPFAM" id="SSF51120">
    <property type="entry name" value="beta-Roll"/>
    <property type="match status" value="1"/>
</dbReference>
<dbReference type="AlphaFoldDB" id="A0A7W6J6R5"/>
<comment type="caution">
    <text evidence="4">The sequence shown here is derived from an EMBL/GenBank/DDBJ whole genome shotgun (WGS) entry which is preliminary data.</text>
</comment>
<feature type="region of interest" description="Disordered" evidence="3">
    <location>
        <begin position="157"/>
        <end position="267"/>
    </location>
</feature>
<dbReference type="PROSITE" id="PS00330">
    <property type="entry name" value="HEMOLYSIN_CALCIUM"/>
    <property type="match status" value="3"/>
</dbReference>
<evidence type="ECO:0000256" key="1">
    <source>
        <dbReference type="ARBA" id="ARBA00004613"/>
    </source>
</evidence>
<dbReference type="PRINTS" id="PR00313">
    <property type="entry name" value="CABNDNGRPT"/>
</dbReference>
<dbReference type="InterPro" id="IPR050557">
    <property type="entry name" value="RTX_toxin/Mannuronan_C5-epim"/>
</dbReference>
<organism evidence="4 5">
    <name type="scientific">Gellertiella hungarica</name>
    <dbReference type="NCBI Taxonomy" id="1572859"/>
    <lineage>
        <taxon>Bacteria</taxon>
        <taxon>Pseudomonadati</taxon>
        <taxon>Pseudomonadota</taxon>
        <taxon>Alphaproteobacteria</taxon>
        <taxon>Hyphomicrobiales</taxon>
        <taxon>Rhizobiaceae</taxon>
        <taxon>Gellertiella</taxon>
    </lineage>
</organism>
<evidence type="ECO:0000313" key="5">
    <source>
        <dbReference type="Proteomes" id="UP000528286"/>
    </source>
</evidence>
<dbReference type="Pfam" id="PF00353">
    <property type="entry name" value="HemolysinCabind"/>
    <property type="match status" value="2"/>
</dbReference>
<feature type="region of interest" description="Disordered" evidence="3">
    <location>
        <begin position="114"/>
        <end position="144"/>
    </location>
</feature>
<dbReference type="GO" id="GO:0005576">
    <property type="term" value="C:extracellular region"/>
    <property type="evidence" value="ECO:0007669"/>
    <property type="project" value="UniProtKB-SubCell"/>
</dbReference>
<dbReference type="GO" id="GO:0005509">
    <property type="term" value="F:calcium ion binding"/>
    <property type="evidence" value="ECO:0007669"/>
    <property type="project" value="InterPro"/>
</dbReference>
<proteinExistence type="predicted"/>
<accession>A0A7W6J6R5</accession>
<feature type="region of interest" description="Disordered" evidence="3">
    <location>
        <begin position="1"/>
        <end position="80"/>
    </location>
</feature>
<dbReference type="Proteomes" id="UP000528286">
    <property type="component" value="Unassembled WGS sequence"/>
</dbReference>
<protein>
    <submittedName>
        <fullName evidence="4">Uncharacterized protein</fullName>
    </submittedName>
</protein>
<evidence type="ECO:0000256" key="2">
    <source>
        <dbReference type="ARBA" id="ARBA00022525"/>
    </source>
</evidence>
<dbReference type="InterPro" id="IPR011049">
    <property type="entry name" value="Serralysin-like_metalloprot_C"/>
</dbReference>
<feature type="compositionally biased region" description="Acidic residues" evidence="3">
    <location>
        <begin position="347"/>
        <end position="357"/>
    </location>
</feature>
<evidence type="ECO:0000313" key="4">
    <source>
        <dbReference type="EMBL" id="MBB4065742.1"/>
    </source>
</evidence>
<keyword evidence="5" id="KW-1185">Reference proteome</keyword>